<sequence>MHLPTLAGAARAGTEPEEVVELFRWSGEESARSGCSLLSACGPWTSHAPCRTKRTLLKDTRRPAGDSLLECRRRTGQCSEMPWVAGG</sequence>
<dbReference type="GO" id="GO:0016301">
    <property type="term" value="F:kinase activity"/>
    <property type="evidence" value="ECO:0007669"/>
    <property type="project" value="UniProtKB-KW"/>
</dbReference>
<organism evidence="1 2">
    <name type="scientific">Clarias magur</name>
    <name type="common">Asian catfish</name>
    <name type="synonym">Macropteronotus magur</name>
    <dbReference type="NCBI Taxonomy" id="1594786"/>
    <lineage>
        <taxon>Eukaryota</taxon>
        <taxon>Metazoa</taxon>
        <taxon>Chordata</taxon>
        <taxon>Craniata</taxon>
        <taxon>Vertebrata</taxon>
        <taxon>Euteleostomi</taxon>
        <taxon>Actinopterygii</taxon>
        <taxon>Neopterygii</taxon>
        <taxon>Teleostei</taxon>
        <taxon>Ostariophysi</taxon>
        <taxon>Siluriformes</taxon>
        <taxon>Clariidae</taxon>
        <taxon>Clarias</taxon>
    </lineage>
</organism>
<dbReference type="EMBL" id="QNUK01000168">
    <property type="protein sequence ID" value="KAF5899395.1"/>
    <property type="molecule type" value="Genomic_DNA"/>
</dbReference>
<protein>
    <submittedName>
        <fullName evidence="1">Activated CDC42 kinase 1</fullName>
    </submittedName>
</protein>
<keyword evidence="2" id="KW-1185">Reference proteome</keyword>
<comment type="caution">
    <text evidence="1">The sequence shown here is derived from an EMBL/GenBank/DDBJ whole genome shotgun (WGS) entry which is preliminary data.</text>
</comment>
<dbReference type="AlphaFoldDB" id="A0A8J4TQ87"/>
<accession>A0A8J4TQ87</accession>
<reference evidence="1" key="1">
    <citation type="submission" date="2020-07" db="EMBL/GenBank/DDBJ databases">
        <title>Clarias magur genome sequencing, assembly and annotation.</title>
        <authorList>
            <person name="Kushwaha B."/>
            <person name="Kumar R."/>
            <person name="Das P."/>
            <person name="Joshi C.G."/>
            <person name="Kumar D."/>
            <person name="Nagpure N.S."/>
            <person name="Pandey M."/>
            <person name="Agarwal S."/>
            <person name="Srivastava S."/>
            <person name="Singh M."/>
            <person name="Sahoo L."/>
            <person name="Jayasankar P."/>
            <person name="Meher P.K."/>
            <person name="Koringa P.G."/>
            <person name="Iquebal M.A."/>
            <person name="Das S.P."/>
            <person name="Bit A."/>
            <person name="Patnaik S."/>
            <person name="Patel N."/>
            <person name="Shah T.M."/>
            <person name="Hinsu A."/>
            <person name="Jena J.K."/>
        </authorList>
    </citation>
    <scope>NUCLEOTIDE SEQUENCE</scope>
    <source>
        <strain evidence="1">CIFAMagur01</strain>
        <tissue evidence="1">Testis</tissue>
    </source>
</reference>
<name>A0A8J4TQ87_CLAMG</name>
<evidence type="ECO:0000313" key="2">
    <source>
        <dbReference type="Proteomes" id="UP000727407"/>
    </source>
</evidence>
<gene>
    <name evidence="1" type="primary">smpB</name>
    <name evidence="1" type="ORF">DAT39_010886</name>
</gene>
<proteinExistence type="predicted"/>
<keyword evidence="1" id="KW-0808">Transferase</keyword>
<evidence type="ECO:0000313" key="1">
    <source>
        <dbReference type="EMBL" id="KAF5899395.1"/>
    </source>
</evidence>
<dbReference type="Proteomes" id="UP000727407">
    <property type="component" value="Unassembled WGS sequence"/>
</dbReference>
<keyword evidence="1" id="KW-0418">Kinase</keyword>